<evidence type="ECO:0000256" key="2">
    <source>
        <dbReference type="SAM" id="Phobius"/>
    </source>
</evidence>
<name>A0A8H5D7Z7_9AGAR</name>
<feature type="compositionally biased region" description="Acidic residues" evidence="1">
    <location>
        <begin position="23"/>
        <end position="36"/>
    </location>
</feature>
<dbReference type="Proteomes" id="UP000559256">
    <property type="component" value="Unassembled WGS sequence"/>
</dbReference>
<proteinExistence type="predicted"/>
<feature type="transmembrane region" description="Helical" evidence="2">
    <location>
        <begin position="101"/>
        <end position="120"/>
    </location>
</feature>
<feature type="region of interest" description="Disordered" evidence="1">
    <location>
        <begin position="1"/>
        <end position="57"/>
    </location>
</feature>
<evidence type="ECO:0000313" key="4">
    <source>
        <dbReference type="Proteomes" id="UP000559256"/>
    </source>
</evidence>
<dbReference type="EMBL" id="JAACJM010000057">
    <property type="protein sequence ID" value="KAF5355251.1"/>
    <property type="molecule type" value="Genomic_DNA"/>
</dbReference>
<gene>
    <name evidence="3" type="ORF">D9758_006022</name>
</gene>
<keyword evidence="2" id="KW-1133">Transmembrane helix</keyword>
<sequence length="482" mass="53805">MPSPVKKLESKRTEKTKLKNEADWEDVTESDSEDGSMVEVKSSASSPSRRMTPIRVGGSPRKRRLLKEKSSLSATYIKREPKSPPRSWKEEVFAEGWFDNFVRVIWSVFGYVIAVFTGSFKLLLRPLSFLLFLFILALIFGRVVDTFRMALKPFCFIPGVSSSSMCLPDSPHPIRVSTPARSRAPKWADYPKLIDAQTSFEQLLDNSAGGSGLALNIKKAEMATKDLVVLVRDSKLTSKNLLADSLINFVEDARQTGRGLQRLGSKTAGAVDQIVAVNDYALHAIEDAQAKGRSPLSIRSLIPFFPKSSTDDVVLKTFSDAMHVLSSGIQRLVLEAEVQRTNLEKLEEHLSVIHELVSREDAHVSAARAELLAYLWTHLGGHRKEMKGFDDHLKLLKGLAEYRKRALLHVVSALQTLHALSDDMEDLRERVTAPQLVGGEIPLDVHMKSISLGLERLKQSRINAAKREEDAVRKVLGIEEED</sequence>
<organism evidence="3 4">
    <name type="scientific">Tetrapyrgos nigripes</name>
    <dbReference type="NCBI Taxonomy" id="182062"/>
    <lineage>
        <taxon>Eukaryota</taxon>
        <taxon>Fungi</taxon>
        <taxon>Dikarya</taxon>
        <taxon>Basidiomycota</taxon>
        <taxon>Agaricomycotina</taxon>
        <taxon>Agaricomycetes</taxon>
        <taxon>Agaricomycetidae</taxon>
        <taxon>Agaricales</taxon>
        <taxon>Marasmiineae</taxon>
        <taxon>Marasmiaceae</taxon>
        <taxon>Tetrapyrgos</taxon>
    </lineage>
</organism>
<reference evidence="3 4" key="1">
    <citation type="journal article" date="2020" name="ISME J.">
        <title>Uncovering the hidden diversity of litter-decomposition mechanisms in mushroom-forming fungi.</title>
        <authorList>
            <person name="Floudas D."/>
            <person name="Bentzer J."/>
            <person name="Ahren D."/>
            <person name="Johansson T."/>
            <person name="Persson P."/>
            <person name="Tunlid A."/>
        </authorList>
    </citation>
    <scope>NUCLEOTIDE SEQUENCE [LARGE SCALE GENOMIC DNA]</scope>
    <source>
        <strain evidence="3 4">CBS 291.85</strain>
    </source>
</reference>
<protein>
    <submittedName>
        <fullName evidence="3">Uncharacterized protein</fullName>
    </submittedName>
</protein>
<feature type="compositionally biased region" description="Basic and acidic residues" evidence="1">
    <location>
        <begin position="1"/>
        <end position="22"/>
    </location>
</feature>
<keyword evidence="2" id="KW-0472">Membrane</keyword>
<dbReference type="OrthoDB" id="4179406at2759"/>
<feature type="transmembrane region" description="Helical" evidence="2">
    <location>
        <begin position="126"/>
        <end position="144"/>
    </location>
</feature>
<evidence type="ECO:0000313" key="3">
    <source>
        <dbReference type="EMBL" id="KAF5355251.1"/>
    </source>
</evidence>
<accession>A0A8H5D7Z7</accession>
<keyword evidence="4" id="KW-1185">Reference proteome</keyword>
<keyword evidence="2" id="KW-0812">Transmembrane</keyword>
<evidence type="ECO:0000256" key="1">
    <source>
        <dbReference type="SAM" id="MobiDB-lite"/>
    </source>
</evidence>
<comment type="caution">
    <text evidence="3">The sequence shown here is derived from an EMBL/GenBank/DDBJ whole genome shotgun (WGS) entry which is preliminary data.</text>
</comment>
<dbReference type="AlphaFoldDB" id="A0A8H5D7Z7"/>